<reference evidence="5" key="1">
    <citation type="submission" date="2021-12" db="EMBL/GenBank/DDBJ databases">
        <authorList>
            <person name="King R."/>
        </authorList>
    </citation>
    <scope>NUCLEOTIDE SEQUENCE</scope>
</reference>
<evidence type="ECO:0000256" key="3">
    <source>
        <dbReference type="SAM" id="MobiDB-lite"/>
    </source>
</evidence>
<evidence type="ECO:0000313" key="5">
    <source>
        <dbReference type="EMBL" id="CAH0553521.1"/>
    </source>
</evidence>
<evidence type="ECO:0000256" key="1">
    <source>
        <dbReference type="ARBA" id="ARBA00022884"/>
    </source>
</evidence>
<dbReference type="InterPro" id="IPR035979">
    <property type="entry name" value="RBD_domain_sf"/>
</dbReference>
<feature type="compositionally biased region" description="Basic and acidic residues" evidence="3">
    <location>
        <begin position="386"/>
        <end position="489"/>
    </location>
</feature>
<sequence>MATGKKGKKTKGKTFALTTFLQQDATGPIPSAPVRKNWADEVEDSYDGSYESRSSKSMANVVLPTAPKASRDYEDISDKVPMEPPYMAYLSNLPYDVDEEEISQFFKNMKISHMNIPKEDRPGEMPKLKGFGYVEFEDRDSLINALVIPDTTIKSRRIRIEVAANSENDKRRGRMNMSGMGRDHSDGGDWRSNPRSDNNDSDRKPYSSRDNRDSGFSREREPREIDNKPGAWREGERPNRDNERSFSRNYESSDRGGRFGDRDRDRDGGDKRGGGGGGFSRNFGDRDNRDRDGGDRRGYGNRRYDDDRNGGFNRNRDDFRRRDDDRDDSRRRDDEPPRERGGDQQPHQRQKLVLAPRSKAVEAATAEPTAVPSASIFGNAKPVDTATKERQIEERLAKQQDKPRENSRDRRNDTDKKPIERSQINRRDNDSPPHDRPSSQNKKHDDERRPPSRDSIRSPPAEEQKSEKPKREEKKDKVDKEMPKFKEPDAPVFAQNNKFAFLQDEENSD</sequence>
<dbReference type="OrthoDB" id="1748655at2759"/>
<feature type="region of interest" description="Disordered" evidence="3">
    <location>
        <begin position="169"/>
        <end position="509"/>
    </location>
</feature>
<keyword evidence="1 2" id="KW-0694">RNA-binding</keyword>
<dbReference type="PROSITE" id="PS50102">
    <property type="entry name" value="RRM"/>
    <property type="match status" value="1"/>
</dbReference>
<dbReference type="AlphaFoldDB" id="A0A9P0B1K5"/>
<feature type="compositionally biased region" description="Basic and acidic residues" evidence="3">
    <location>
        <begin position="181"/>
        <end position="273"/>
    </location>
</feature>
<evidence type="ECO:0000313" key="6">
    <source>
        <dbReference type="Proteomes" id="UP001154078"/>
    </source>
</evidence>
<name>A0A9P0B1K5_BRAAE</name>
<dbReference type="InterPro" id="IPR012677">
    <property type="entry name" value="Nucleotide-bd_a/b_plait_sf"/>
</dbReference>
<dbReference type="Gene3D" id="3.30.70.330">
    <property type="match status" value="1"/>
</dbReference>
<dbReference type="SUPFAM" id="SSF54928">
    <property type="entry name" value="RNA-binding domain, RBD"/>
    <property type="match status" value="1"/>
</dbReference>
<dbReference type="PANTHER" id="PTHR23236">
    <property type="entry name" value="EUKARYOTIC TRANSLATION INITIATION FACTOR 4B/4H"/>
    <property type="match status" value="1"/>
</dbReference>
<gene>
    <name evidence="5" type="ORF">MELIAE_LOCUS5489</name>
</gene>
<evidence type="ECO:0000259" key="4">
    <source>
        <dbReference type="PROSITE" id="PS50102"/>
    </source>
</evidence>
<evidence type="ECO:0000256" key="2">
    <source>
        <dbReference type="PROSITE-ProRule" id="PRU00176"/>
    </source>
</evidence>
<dbReference type="GO" id="GO:0003723">
    <property type="term" value="F:RNA binding"/>
    <property type="evidence" value="ECO:0007669"/>
    <property type="project" value="UniProtKB-UniRule"/>
</dbReference>
<keyword evidence="6" id="KW-1185">Reference proteome</keyword>
<dbReference type="Pfam" id="PF00076">
    <property type="entry name" value="RRM_1"/>
    <property type="match status" value="1"/>
</dbReference>
<feature type="compositionally biased region" description="Low complexity" evidence="3">
    <location>
        <begin position="361"/>
        <end position="375"/>
    </location>
</feature>
<dbReference type="InterPro" id="IPR000504">
    <property type="entry name" value="RRM_dom"/>
</dbReference>
<dbReference type="Proteomes" id="UP001154078">
    <property type="component" value="Chromosome 3"/>
</dbReference>
<protein>
    <recommendedName>
        <fullName evidence="4">RRM domain-containing protein</fullName>
    </recommendedName>
</protein>
<feature type="compositionally biased region" description="Basic and acidic residues" evidence="3">
    <location>
        <begin position="283"/>
        <end position="342"/>
    </location>
</feature>
<accession>A0A9P0B1K5</accession>
<proteinExistence type="predicted"/>
<dbReference type="PANTHER" id="PTHR23236:SF2">
    <property type="entry name" value="EUKARYOTIC TRANSLATION INITIATION FACTOR 4B"/>
    <property type="match status" value="1"/>
</dbReference>
<dbReference type="EMBL" id="OV121134">
    <property type="protein sequence ID" value="CAH0553521.1"/>
    <property type="molecule type" value="Genomic_DNA"/>
</dbReference>
<feature type="domain" description="RRM" evidence="4">
    <location>
        <begin position="86"/>
        <end position="165"/>
    </location>
</feature>
<organism evidence="5 6">
    <name type="scientific">Brassicogethes aeneus</name>
    <name type="common">Rape pollen beetle</name>
    <name type="synonym">Meligethes aeneus</name>
    <dbReference type="NCBI Taxonomy" id="1431903"/>
    <lineage>
        <taxon>Eukaryota</taxon>
        <taxon>Metazoa</taxon>
        <taxon>Ecdysozoa</taxon>
        <taxon>Arthropoda</taxon>
        <taxon>Hexapoda</taxon>
        <taxon>Insecta</taxon>
        <taxon>Pterygota</taxon>
        <taxon>Neoptera</taxon>
        <taxon>Endopterygota</taxon>
        <taxon>Coleoptera</taxon>
        <taxon>Polyphaga</taxon>
        <taxon>Cucujiformia</taxon>
        <taxon>Nitidulidae</taxon>
        <taxon>Meligethinae</taxon>
        <taxon>Brassicogethes</taxon>
    </lineage>
</organism>
<dbReference type="SMART" id="SM00360">
    <property type="entry name" value="RRM"/>
    <property type="match status" value="1"/>
</dbReference>